<gene>
    <name evidence="4" type="ORF">AQI95_11050</name>
</gene>
<evidence type="ECO:0000259" key="3">
    <source>
        <dbReference type="Pfam" id="PF14016"/>
    </source>
</evidence>
<reference evidence="4 5" key="1">
    <citation type="submission" date="2015-10" db="EMBL/GenBank/DDBJ databases">
        <title>Draft genome sequence of Streptomyces yokosukanensis DSM 40224, type strain for the species Streptomyces yokosukanensis.</title>
        <authorList>
            <person name="Ruckert C."/>
            <person name="Winkler A."/>
            <person name="Kalinowski J."/>
            <person name="Kampfer P."/>
            <person name="Glaeser S."/>
        </authorList>
    </citation>
    <scope>NUCLEOTIDE SEQUENCE [LARGE SCALE GENOMIC DNA]</scope>
    <source>
        <strain evidence="4 5">DSM 40224</strain>
    </source>
</reference>
<dbReference type="OrthoDB" id="4243028at2"/>
<feature type="compositionally biased region" description="Gly residues" evidence="1">
    <location>
        <begin position="73"/>
        <end position="84"/>
    </location>
</feature>
<dbReference type="EMBL" id="LMWN01000013">
    <property type="protein sequence ID" value="KUN07092.1"/>
    <property type="molecule type" value="Genomic_DNA"/>
</dbReference>
<dbReference type="InterPro" id="IPR025326">
    <property type="entry name" value="DUF4232"/>
</dbReference>
<feature type="region of interest" description="Disordered" evidence="1">
    <location>
        <begin position="24"/>
        <end position="87"/>
    </location>
</feature>
<evidence type="ECO:0000313" key="5">
    <source>
        <dbReference type="Proteomes" id="UP000053127"/>
    </source>
</evidence>
<evidence type="ECO:0000256" key="2">
    <source>
        <dbReference type="SAM" id="SignalP"/>
    </source>
</evidence>
<feature type="domain" description="DUF4232" evidence="3">
    <location>
        <begin position="88"/>
        <end position="228"/>
    </location>
</feature>
<evidence type="ECO:0000313" key="4">
    <source>
        <dbReference type="EMBL" id="KUN07092.1"/>
    </source>
</evidence>
<protein>
    <recommendedName>
        <fullName evidence="3">DUF4232 domain-containing protein</fullName>
    </recommendedName>
</protein>
<feature type="compositionally biased region" description="Low complexity" evidence="1">
    <location>
        <begin position="32"/>
        <end position="53"/>
    </location>
</feature>
<feature type="signal peptide" evidence="2">
    <location>
        <begin position="1"/>
        <end position="18"/>
    </location>
</feature>
<feature type="region of interest" description="Disordered" evidence="1">
    <location>
        <begin position="137"/>
        <end position="156"/>
    </location>
</feature>
<accession>A0A124HGI1</accession>
<dbReference type="Proteomes" id="UP000053127">
    <property type="component" value="Unassembled WGS sequence"/>
</dbReference>
<evidence type="ECO:0000256" key="1">
    <source>
        <dbReference type="SAM" id="MobiDB-lite"/>
    </source>
</evidence>
<dbReference type="Pfam" id="PF14016">
    <property type="entry name" value="DUF4232"/>
    <property type="match status" value="1"/>
</dbReference>
<comment type="caution">
    <text evidence="4">The sequence shown here is derived from an EMBL/GenBank/DDBJ whole genome shotgun (WGS) entry which is preliminary data.</text>
</comment>
<keyword evidence="2" id="KW-0732">Signal</keyword>
<feature type="chain" id="PRO_5039353074" description="DUF4232 domain-containing protein" evidence="2">
    <location>
        <begin position="19"/>
        <end position="231"/>
    </location>
</feature>
<name>A0A124HGI1_9ACTN</name>
<proteinExistence type="predicted"/>
<organism evidence="4 5">
    <name type="scientific">Streptomyces yokosukanensis</name>
    <dbReference type="NCBI Taxonomy" id="67386"/>
    <lineage>
        <taxon>Bacteria</taxon>
        <taxon>Bacillati</taxon>
        <taxon>Actinomycetota</taxon>
        <taxon>Actinomycetes</taxon>
        <taxon>Kitasatosporales</taxon>
        <taxon>Streptomycetaceae</taxon>
        <taxon>Streptomyces</taxon>
    </lineage>
</organism>
<dbReference type="AlphaFoldDB" id="A0A124HGI1"/>
<dbReference type="PROSITE" id="PS51257">
    <property type="entry name" value="PROKAR_LIPOPROTEIN"/>
    <property type="match status" value="1"/>
</dbReference>
<keyword evidence="5" id="KW-1185">Reference proteome</keyword>
<dbReference type="RefSeq" id="WP_067120910.1">
    <property type="nucleotide sequence ID" value="NZ_KQ948209.1"/>
</dbReference>
<sequence>MRARIATTAAVFALSALALTGCGSSGNDSKPATDQTSASASGAADSASGTPASKESGSGGSAAGGTAAATTGGSAGGSGSGGGATSACTTKNTRLRFLQAAQHATPQKPAQGAIEVTNTSKSICTIVGAVTLTAKDDQGKADPVETDNSQGGTDAVDVGPGATAQAWVTYTDLNFEGSASARETCPVQASKVEIALPKDVGRTVDVVKDGGAAGIFNVCGKDVRVSAFKAS</sequence>